<dbReference type="EMBL" id="KL584765">
    <property type="protein sequence ID" value="KEQ93666.1"/>
    <property type="molecule type" value="Genomic_DNA"/>
</dbReference>
<sequence>MLDIAERRKISNDTIARSEQITISTPGASLESSFITASTHASLSPLDPEFPNLQLLPIEVQDVDSFLSARQLIANDTGLKDKIAVLNLASDEEPGGGWRYSLSQTQEEALCYSATLFQTLKAEWYPWPNTGQGSIAGIFSPNVVVFKDTLDNNCEELKQEKRVVVSVLTVAAPRCPELTADGENFREERVLQEFREKVRLVLRCAARGGKTGLVLGAMGCGAYRCPPRLIAREMKKVLGEEEFKGWFGKVVFAVYGRGPVGKRNLEVFKDVFGNE</sequence>
<dbReference type="PANTHER" id="PTHR35596:SF1">
    <property type="entry name" value="MICROBIAL-TYPE PARG CATALYTIC DOMAIN-CONTAINING PROTEIN"/>
    <property type="match status" value="1"/>
</dbReference>
<dbReference type="Gene3D" id="3.40.220.10">
    <property type="entry name" value="Leucine Aminopeptidase, subunit E, domain 1"/>
    <property type="match status" value="1"/>
</dbReference>
<dbReference type="InterPro" id="IPR019261">
    <property type="entry name" value="PARG_cat_microbial"/>
</dbReference>
<feature type="domain" description="Microbial-type PARG catalytic" evidence="1">
    <location>
        <begin position="57"/>
        <end position="148"/>
    </location>
</feature>
<dbReference type="OrthoDB" id="9985428at2759"/>
<dbReference type="HOGENOM" id="CLU_024412_0_1_1"/>
<dbReference type="InterPro" id="IPR012664">
    <property type="entry name" value="CHP02452"/>
</dbReference>
<dbReference type="Proteomes" id="UP000030641">
    <property type="component" value="Unassembled WGS sequence"/>
</dbReference>
<proteinExistence type="predicted"/>
<reference evidence="2 3" key="1">
    <citation type="journal article" date="2014" name="BMC Genomics">
        <title>Genome sequencing of four Aureobasidium pullulans varieties: biotechnological potential, stress tolerance, and description of new species.</title>
        <authorList>
            <person name="Gostin Ar C."/>
            <person name="Ohm R.A."/>
            <person name="Kogej T."/>
            <person name="Sonjak S."/>
            <person name="Turk M."/>
            <person name="Zajc J."/>
            <person name="Zalar P."/>
            <person name="Grube M."/>
            <person name="Sun H."/>
            <person name="Han J."/>
            <person name="Sharma A."/>
            <person name="Chiniquy J."/>
            <person name="Ngan C.Y."/>
            <person name="Lipzen A."/>
            <person name="Barry K."/>
            <person name="Grigoriev I.V."/>
            <person name="Gunde-Cimerman N."/>
        </authorList>
    </citation>
    <scope>NUCLEOTIDE SEQUENCE [LARGE SCALE GENOMIC DNA]</scope>
    <source>
        <strain evidence="2 3">EXF-2481</strain>
    </source>
</reference>
<dbReference type="InterPro" id="IPR043472">
    <property type="entry name" value="Macro_dom-like"/>
</dbReference>
<dbReference type="Pfam" id="PF10021">
    <property type="entry name" value="PARG_cat_microb"/>
    <property type="match status" value="1"/>
</dbReference>
<organism evidence="2 3">
    <name type="scientific">Aureobasidium subglaciale (strain EXF-2481)</name>
    <name type="common">Aureobasidium pullulans var. subglaciale</name>
    <dbReference type="NCBI Taxonomy" id="1043005"/>
    <lineage>
        <taxon>Eukaryota</taxon>
        <taxon>Fungi</taxon>
        <taxon>Dikarya</taxon>
        <taxon>Ascomycota</taxon>
        <taxon>Pezizomycotina</taxon>
        <taxon>Dothideomycetes</taxon>
        <taxon>Dothideomycetidae</taxon>
        <taxon>Dothideales</taxon>
        <taxon>Saccotheciaceae</taxon>
        <taxon>Aureobasidium</taxon>
    </lineage>
</organism>
<dbReference type="InParanoid" id="A0A074Z3T7"/>
<evidence type="ECO:0000313" key="3">
    <source>
        <dbReference type="Proteomes" id="UP000030641"/>
    </source>
</evidence>
<gene>
    <name evidence="2" type="ORF">AUEXF2481DRAFT_41900</name>
</gene>
<evidence type="ECO:0000259" key="1">
    <source>
        <dbReference type="Pfam" id="PF10021"/>
    </source>
</evidence>
<dbReference type="OMA" id="AHRDPFY"/>
<evidence type="ECO:0000313" key="2">
    <source>
        <dbReference type="EMBL" id="KEQ93666.1"/>
    </source>
</evidence>
<protein>
    <recommendedName>
        <fullName evidence="1">Microbial-type PARG catalytic domain-containing protein</fullName>
    </recommendedName>
</protein>
<dbReference type="STRING" id="1043005.A0A074Z3T7"/>
<dbReference type="AlphaFoldDB" id="A0A074Z3T7"/>
<dbReference type="NCBIfam" id="TIGR02452">
    <property type="entry name" value="TIGR02452 family protein"/>
    <property type="match status" value="1"/>
</dbReference>
<name>A0A074Z3T7_AURSE</name>
<keyword evidence="3" id="KW-1185">Reference proteome</keyword>
<accession>A0A074Z3T7</accession>
<dbReference type="GeneID" id="25366997"/>
<dbReference type="RefSeq" id="XP_013342087.1">
    <property type="nucleotide sequence ID" value="XM_013486633.1"/>
</dbReference>
<dbReference type="PANTHER" id="PTHR35596">
    <property type="entry name" value="DUF2263 DOMAIN-CONTAINING PROTEIN"/>
    <property type="match status" value="1"/>
</dbReference>